<evidence type="ECO:0000313" key="5">
    <source>
        <dbReference type="Proteomes" id="UP000621799"/>
    </source>
</evidence>
<proteinExistence type="predicted"/>
<organism evidence="4 5">
    <name type="scientific">Zarconia navalis LEGE 11467</name>
    <dbReference type="NCBI Taxonomy" id="1828826"/>
    <lineage>
        <taxon>Bacteria</taxon>
        <taxon>Bacillati</taxon>
        <taxon>Cyanobacteriota</taxon>
        <taxon>Cyanophyceae</taxon>
        <taxon>Oscillatoriophycideae</taxon>
        <taxon>Oscillatoriales</taxon>
        <taxon>Oscillatoriales incertae sedis</taxon>
        <taxon>Zarconia</taxon>
        <taxon>Zarconia navalis</taxon>
    </lineage>
</organism>
<dbReference type="RefSeq" id="WP_264320284.1">
    <property type="nucleotide sequence ID" value="NZ_JADEXN010000049.1"/>
</dbReference>
<name>A0A928Z7T4_9CYAN</name>
<dbReference type="GO" id="GO:0008146">
    <property type="term" value="F:sulfotransferase activity"/>
    <property type="evidence" value="ECO:0007669"/>
    <property type="project" value="InterPro"/>
</dbReference>
<dbReference type="Pfam" id="PF00685">
    <property type="entry name" value="Sulfotransfer_1"/>
    <property type="match status" value="1"/>
</dbReference>
<protein>
    <submittedName>
        <fullName evidence="4">Sulfotransferase</fullName>
    </submittedName>
</protein>
<dbReference type="PANTHER" id="PTHR10605">
    <property type="entry name" value="HEPARAN SULFATE SULFOTRANSFERASE"/>
    <property type="match status" value="1"/>
</dbReference>
<feature type="domain" description="Sulfotransferase" evidence="3">
    <location>
        <begin position="12"/>
        <end position="190"/>
    </location>
</feature>
<dbReference type="InterPro" id="IPR037359">
    <property type="entry name" value="NST/OST"/>
</dbReference>
<accession>A0A928Z7T4</accession>
<reference evidence="4" key="1">
    <citation type="submission" date="2020-10" db="EMBL/GenBank/DDBJ databases">
        <authorList>
            <person name="Castelo-Branco R."/>
            <person name="Eusebio N."/>
            <person name="Adriana R."/>
            <person name="Vieira A."/>
            <person name="Brugerolle De Fraissinette N."/>
            <person name="Rezende De Castro R."/>
            <person name="Schneider M.P."/>
            <person name="Vasconcelos V."/>
            <person name="Leao P.N."/>
        </authorList>
    </citation>
    <scope>NUCLEOTIDE SEQUENCE</scope>
    <source>
        <strain evidence="4">LEGE 11467</strain>
    </source>
</reference>
<sequence length="273" mass="31810">MLLQTTKTYLPNLVVIGAMKCGTTSLHDYLSLHPQISMSQLKELDFFVEKFNWQKGKDWYKSNFKVPTEIRGESSPNYTKCHLFEGVPERMHRLIPEAKLIYVVRDPIKRIISHYVHRVARGLEKRSIDEALADVRDNNYINTSLYFMQLERYLEYYPASSILIIPQEDLYRDRIHTLQKIFKFLNIDEQFSDPQFLQTAHESATKKQPTDLRLKLSKLPGGRVFAKAVSLMKPELVDNKISKPILSQSTYESLKEVLTEDARKLSQFSGNTF</sequence>
<evidence type="ECO:0000256" key="2">
    <source>
        <dbReference type="ARBA" id="ARBA00023180"/>
    </source>
</evidence>
<dbReference type="SUPFAM" id="SSF52540">
    <property type="entry name" value="P-loop containing nucleoside triphosphate hydrolases"/>
    <property type="match status" value="1"/>
</dbReference>
<comment type="caution">
    <text evidence="4">The sequence shown here is derived from an EMBL/GenBank/DDBJ whole genome shotgun (WGS) entry which is preliminary data.</text>
</comment>
<dbReference type="PANTHER" id="PTHR10605:SF56">
    <property type="entry name" value="BIFUNCTIONAL HEPARAN SULFATE N-DEACETYLASE_N-SULFOTRANSFERASE"/>
    <property type="match status" value="1"/>
</dbReference>
<keyword evidence="1" id="KW-0808">Transferase</keyword>
<dbReference type="EMBL" id="JADEXN010000049">
    <property type="protein sequence ID" value="MBE9040028.1"/>
    <property type="molecule type" value="Genomic_DNA"/>
</dbReference>
<gene>
    <name evidence="4" type="ORF">IQ235_04375</name>
</gene>
<dbReference type="Gene3D" id="3.40.50.300">
    <property type="entry name" value="P-loop containing nucleotide triphosphate hydrolases"/>
    <property type="match status" value="1"/>
</dbReference>
<evidence type="ECO:0000259" key="3">
    <source>
        <dbReference type="Pfam" id="PF00685"/>
    </source>
</evidence>
<keyword evidence="2" id="KW-0325">Glycoprotein</keyword>
<keyword evidence="5" id="KW-1185">Reference proteome</keyword>
<evidence type="ECO:0000313" key="4">
    <source>
        <dbReference type="EMBL" id="MBE9040028.1"/>
    </source>
</evidence>
<dbReference type="AlphaFoldDB" id="A0A928Z7T4"/>
<dbReference type="InterPro" id="IPR027417">
    <property type="entry name" value="P-loop_NTPase"/>
</dbReference>
<evidence type="ECO:0000256" key="1">
    <source>
        <dbReference type="ARBA" id="ARBA00022679"/>
    </source>
</evidence>
<dbReference type="InterPro" id="IPR000863">
    <property type="entry name" value="Sulfotransferase_dom"/>
</dbReference>
<dbReference type="Proteomes" id="UP000621799">
    <property type="component" value="Unassembled WGS sequence"/>
</dbReference>